<name>A0A517SK04_9PLAN</name>
<dbReference type="KEGG" id="ccos:Pan44_45030"/>
<proteinExistence type="predicted"/>
<evidence type="ECO:0000313" key="1">
    <source>
        <dbReference type="EMBL" id="QDT56449.1"/>
    </source>
</evidence>
<dbReference type="RefSeq" id="WP_145033926.1">
    <property type="nucleotide sequence ID" value="NZ_CP036271.1"/>
</dbReference>
<evidence type="ECO:0000313" key="2">
    <source>
        <dbReference type="Proteomes" id="UP000315700"/>
    </source>
</evidence>
<dbReference type="EMBL" id="CP036271">
    <property type="protein sequence ID" value="QDT56449.1"/>
    <property type="molecule type" value="Genomic_DNA"/>
</dbReference>
<sequence>MLDDQSTRVQSLYEEALQEADRFKWLESERCRRDVGPQALEEWSDRYWATFLRWKRLEHLYGRRRYIEFEEDCFGRLTADPGDPALQFLTRRFVEDRWENLNYFCGAVPACSRDRLLTWLELLGINQLRQFSPPRWFLEAA</sequence>
<gene>
    <name evidence="1" type="ORF">Pan44_45030</name>
</gene>
<keyword evidence="2" id="KW-1185">Reference proteome</keyword>
<organism evidence="1 2">
    <name type="scientific">Caulifigura coniformis</name>
    <dbReference type="NCBI Taxonomy" id="2527983"/>
    <lineage>
        <taxon>Bacteria</taxon>
        <taxon>Pseudomonadati</taxon>
        <taxon>Planctomycetota</taxon>
        <taxon>Planctomycetia</taxon>
        <taxon>Planctomycetales</taxon>
        <taxon>Planctomycetaceae</taxon>
        <taxon>Caulifigura</taxon>
    </lineage>
</organism>
<accession>A0A517SK04</accession>
<dbReference type="Proteomes" id="UP000315700">
    <property type="component" value="Chromosome"/>
</dbReference>
<dbReference type="AlphaFoldDB" id="A0A517SK04"/>
<dbReference type="OrthoDB" id="215354at2"/>
<reference evidence="1 2" key="1">
    <citation type="submission" date="2019-02" db="EMBL/GenBank/DDBJ databases">
        <title>Deep-cultivation of Planctomycetes and their phenomic and genomic characterization uncovers novel biology.</title>
        <authorList>
            <person name="Wiegand S."/>
            <person name="Jogler M."/>
            <person name="Boedeker C."/>
            <person name="Pinto D."/>
            <person name="Vollmers J."/>
            <person name="Rivas-Marin E."/>
            <person name="Kohn T."/>
            <person name="Peeters S.H."/>
            <person name="Heuer A."/>
            <person name="Rast P."/>
            <person name="Oberbeckmann S."/>
            <person name="Bunk B."/>
            <person name="Jeske O."/>
            <person name="Meyerdierks A."/>
            <person name="Storesund J.E."/>
            <person name="Kallscheuer N."/>
            <person name="Luecker S."/>
            <person name="Lage O.M."/>
            <person name="Pohl T."/>
            <person name="Merkel B.J."/>
            <person name="Hornburger P."/>
            <person name="Mueller R.-W."/>
            <person name="Bruemmer F."/>
            <person name="Labrenz M."/>
            <person name="Spormann A.M."/>
            <person name="Op den Camp H."/>
            <person name="Overmann J."/>
            <person name="Amann R."/>
            <person name="Jetten M.S.M."/>
            <person name="Mascher T."/>
            <person name="Medema M.H."/>
            <person name="Devos D.P."/>
            <person name="Kaster A.-K."/>
            <person name="Ovreas L."/>
            <person name="Rohde M."/>
            <person name="Galperin M.Y."/>
            <person name="Jogler C."/>
        </authorList>
    </citation>
    <scope>NUCLEOTIDE SEQUENCE [LARGE SCALE GENOMIC DNA]</scope>
    <source>
        <strain evidence="1 2">Pan44</strain>
    </source>
</reference>
<protein>
    <submittedName>
        <fullName evidence="1">Uncharacterized protein</fullName>
    </submittedName>
</protein>
<dbReference type="InParanoid" id="A0A517SK04"/>